<gene>
    <name evidence="2" type="ORF">NBH00_11590</name>
</gene>
<dbReference type="RefSeq" id="WP_254573479.1">
    <property type="nucleotide sequence ID" value="NZ_CP098502.1"/>
</dbReference>
<organism evidence="2 3">
    <name type="scientific">Paraconexibacter antarcticus</name>
    <dbReference type="NCBI Taxonomy" id="2949664"/>
    <lineage>
        <taxon>Bacteria</taxon>
        <taxon>Bacillati</taxon>
        <taxon>Actinomycetota</taxon>
        <taxon>Thermoleophilia</taxon>
        <taxon>Solirubrobacterales</taxon>
        <taxon>Paraconexibacteraceae</taxon>
        <taxon>Paraconexibacter</taxon>
    </lineage>
</organism>
<dbReference type="EMBL" id="CP098502">
    <property type="protein sequence ID" value="UTI66824.1"/>
    <property type="molecule type" value="Genomic_DNA"/>
</dbReference>
<keyword evidence="3" id="KW-1185">Reference proteome</keyword>
<evidence type="ECO:0000313" key="2">
    <source>
        <dbReference type="EMBL" id="UTI66824.1"/>
    </source>
</evidence>
<feature type="transmembrane region" description="Helical" evidence="1">
    <location>
        <begin position="180"/>
        <end position="205"/>
    </location>
</feature>
<name>A0ABY5E0U5_9ACTN</name>
<reference evidence="2 3" key="1">
    <citation type="submission" date="2022-06" db="EMBL/GenBank/DDBJ databases">
        <title>Paraconexibacter antarcticus.</title>
        <authorList>
            <person name="Kim C.S."/>
        </authorList>
    </citation>
    <scope>NUCLEOTIDE SEQUENCE [LARGE SCALE GENOMIC DNA]</scope>
    <source>
        <strain evidence="2 3">02-257</strain>
    </source>
</reference>
<evidence type="ECO:0000313" key="3">
    <source>
        <dbReference type="Proteomes" id="UP001056035"/>
    </source>
</evidence>
<proteinExistence type="predicted"/>
<keyword evidence="1" id="KW-0472">Membrane</keyword>
<dbReference type="PANTHER" id="PTHR41795">
    <property type="entry name" value="EXOPOLYSACCHARIDE SYNTHESIS PROTEIN"/>
    <property type="match status" value="1"/>
</dbReference>
<accession>A0ABY5E0U5</accession>
<keyword evidence="1" id="KW-1133">Transmembrane helix</keyword>
<dbReference type="InterPro" id="IPR010331">
    <property type="entry name" value="ExoD"/>
</dbReference>
<dbReference type="Proteomes" id="UP001056035">
    <property type="component" value="Chromosome"/>
</dbReference>
<feature type="transmembrane region" description="Helical" evidence="1">
    <location>
        <begin position="138"/>
        <end position="160"/>
    </location>
</feature>
<dbReference type="PANTHER" id="PTHR41795:SF1">
    <property type="entry name" value="EXOPOLYSACCHARIDE SYNTHESIS PROTEIN"/>
    <property type="match status" value="1"/>
</dbReference>
<dbReference type="PIRSF" id="PIRSF033239">
    <property type="entry name" value="ExoD"/>
    <property type="match status" value="1"/>
</dbReference>
<evidence type="ECO:0000256" key="1">
    <source>
        <dbReference type="SAM" id="Phobius"/>
    </source>
</evidence>
<keyword evidence="1" id="KW-0812">Transmembrane</keyword>
<sequence length="212" mass="22404">MRTPATEHAPPPAPAQPSISDELAAWLEGDGERTLAGLVDVFDEKAFALLFVLLLGVSALPLPTGGATHVFDVVAVLVAAQLVAGRERITIPRRWEGLRLDGRKQQRFLDGLLRGIRRLERVSRPRARWLFDRRATNILFGLTVIGLTVAAFFAPPFSGLDTLPALGVVVLSLGVLLEDALVAAAGVVVGLVGVSLEVALGSAAVHGISSLL</sequence>
<protein>
    <submittedName>
        <fullName evidence="2">Exopolysaccharide biosynthesis protein</fullName>
    </submittedName>
</protein>
<dbReference type="Pfam" id="PF06055">
    <property type="entry name" value="ExoD"/>
    <property type="match status" value="1"/>
</dbReference>